<gene>
    <name evidence="7" type="ORF">P8C59_008745</name>
</gene>
<reference evidence="7" key="1">
    <citation type="journal article" date="2023" name="Mol. Plant Microbe Interact.">
        <title>Elucidating the Obligate Nature and Biological Capacity of an Invasive Fungal Corn Pathogen.</title>
        <authorList>
            <person name="MacCready J.S."/>
            <person name="Roggenkamp E.M."/>
            <person name="Gdanetz K."/>
            <person name="Chilvers M.I."/>
        </authorList>
    </citation>
    <scope>NUCLEOTIDE SEQUENCE</scope>
    <source>
        <strain evidence="7">PM02</strain>
    </source>
</reference>
<feature type="transmembrane region" description="Helical" evidence="6">
    <location>
        <begin position="315"/>
        <end position="338"/>
    </location>
</feature>
<evidence type="ECO:0000256" key="1">
    <source>
        <dbReference type="ARBA" id="ARBA00004141"/>
    </source>
</evidence>
<evidence type="ECO:0008006" key="9">
    <source>
        <dbReference type="Google" id="ProtNLM"/>
    </source>
</evidence>
<proteinExistence type="predicted"/>
<dbReference type="PANTHER" id="PTHR11040:SF24">
    <property type="entry name" value="FE(2+) TRANSPORTER 3"/>
    <property type="match status" value="1"/>
</dbReference>
<dbReference type="PANTHER" id="PTHR11040">
    <property type="entry name" value="ZINC/IRON TRANSPORTER"/>
    <property type="match status" value="1"/>
</dbReference>
<dbReference type="Proteomes" id="UP001217918">
    <property type="component" value="Unassembled WGS sequence"/>
</dbReference>
<keyword evidence="4 6" id="KW-0472">Membrane</keyword>
<evidence type="ECO:0000256" key="3">
    <source>
        <dbReference type="ARBA" id="ARBA00022989"/>
    </source>
</evidence>
<protein>
    <recommendedName>
        <fullName evidence="9">Zinc/iron permease</fullName>
    </recommendedName>
</protein>
<dbReference type="GO" id="GO:0005886">
    <property type="term" value="C:plasma membrane"/>
    <property type="evidence" value="ECO:0007669"/>
    <property type="project" value="TreeGrafter"/>
</dbReference>
<dbReference type="EMBL" id="JAQQPM010000008">
    <property type="protein sequence ID" value="KAK2074547.1"/>
    <property type="molecule type" value="Genomic_DNA"/>
</dbReference>
<dbReference type="GO" id="GO:0005385">
    <property type="term" value="F:zinc ion transmembrane transporter activity"/>
    <property type="evidence" value="ECO:0007669"/>
    <property type="project" value="TreeGrafter"/>
</dbReference>
<feature type="transmembrane region" description="Helical" evidence="6">
    <location>
        <begin position="52"/>
        <end position="76"/>
    </location>
</feature>
<feature type="transmembrane region" description="Helical" evidence="6">
    <location>
        <begin position="248"/>
        <end position="271"/>
    </location>
</feature>
<evidence type="ECO:0000256" key="4">
    <source>
        <dbReference type="ARBA" id="ARBA00023136"/>
    </source>
</evidence>
<comment type="subcellular location">
    <subcellularLocation>
        <location evidence="1">Membrane</location>
        <topology evidence="1">Multi-pass membrane protein</topology>
    </subcellularLocation>
</comment>
<accession>A0AAD9ICW7</accession>
<comment type="caution">
    <text evidence="7">The sequence shown here is derived from an EMBL/GenBank/DDBJ whole genome shotgun (WGS) entry which is preliminary data.</text>
</comment>
<feature type="transmembrane region" description="Helical" evidence="6">
    <location>
        <begin position="88"/>
        <end position="109"/>
    </location>
</feature>
<dbReference type="Pfam" id="PF02535">
    <property type="entry name" value="Zip"/>
    <property type="match status" value="1"/>
</dbReference>
<keyword evidence="2 6" id="KW-0812">Transmembrane</keyword>
<keyword evidence="8" id="KW-1185">Reference proteome</keyword>
<feature type="compositionally biased region" description="Basic and acidic residues" evidence="5">
    <location>
        <begin position="26"/>
        <end position="41"/>
    </location>
</feature>
<evidence type="ECO:0000313" key="8">
    <source>
        <dbReference type="Proteomes" id="UP001217918"/>
    </source>
</evidence>
<evidence type="ECO:0000256" key="5">
    <source>
        <dbReference type="SAM" id="MobiDB-lite"/>
    </source>
</evidence>
<name>A0AAD9ICW7_9PEZI</name>
<dbReference type="InterPro" id="IPR003689">
    <property type="entry name" value="ZIP"/>
</dbReference>
<sequence length="377" mass="39843">MLAPLPASRGSQAWPFPTKTAGPRAVGEKSGRLGSSRTERYGDGKQTGEYDVGLHVLGLFLVLSFSIFGAGFPVVVKKVRWIKVPAKVFFTCKHFGTGVLIATTFVHLLPTAFSNLLDPCLPDLFTLKYRSMPGVIMMASLFTLFVIEMWLNSKLGGHSHGGPIPNKLIMTSRGSTHSAASSSSSSSSPTAAEAAAAAKAPHVDPETGQPVDGLVYRKLSLHILLLEFGILFHSVFVGMTVSLTVDGFVVLLVAILFHQVFEGLGLGSRIAAVPYRRGSPRPWALVVAFGTTAPVGQAIGLVARHSYDPDSALGLVIVGVFNAISAGLLVYASLVNLLADDFLSEEANRVMTKTDKTLAFMLVLAGAAGMSIVGAFA</sequence>
<feature type="transmembrane region" description="Helical" evidence="6">
    <location>
        <begin position="223"/>
        <end position="242"/>
    </location>
</feature>
<dbReference type="AlphaFoldDB" id="A0AAD9ICW7"/>
<feature type="transmembrane region" description="Helical" evidence="6">
    <location>
        <begin position="283"/>
        <end position="303"/>
    </location>
</feature>
<feature type="transmembrane region" description="Helical" evidence="6">
    <location>
        <begin position="129"/>
        <end position="151"/>
    </location>
</feature>
<keyword evidence="3 6" id="KW-1133">Transmembrane helix</keyword>
<feature type="region of interest" description="Disordered" evidence="5">
    <location>
        <begin position="1"/>
        <end position="41"/>
    </location>
</feature>
<evidence type="ECO:0000256" key="2">
    <source>
        <dbReference type="ARBA" id="ARBA00022692"/>
    </source>
</evidence>
<evidence type="ECO:0000256" key="6">
    <source>
        <dbReference type="SAM" id="Phobius"/>
    </source>
</evidence>
<organism evidence="7 8">
    <name type="scientific">Phyllachora maydis</name>
    <dbReference type="NCBI Taxonomy" id="1825666"/>
    <lineage>
        <taxon>Eukaryota</taxon>
        <taxon>Fungi</taxon>
        <taxon>Dikarya</taxon>
        <taxon>Ascomycota</taxon>
        <taxon>Pezizomycotina</taxon>
        <taxon>Sordariomycetes</taxon>
        <taxon>Sordariomycetidae</taxon>
        <taxon>Phyllachorales</taxon>
        <taxon>Phyllachoraceae</taxon>
        <taxon>Phyllachora</taxon>
    </lineage>
</organism>
<evidence type="ECO:0000313" key="7">
    <source>
        <dbReference type="EMBL" id="KAK2074547.1"/>
    </source>
</evidence>
<feature type="transmembrane region" description="Helical" evidence="6">
    <location>
        <begin position="358"/>
        <end position="376"/>
    </location>
</feature>